<dbReference type="AlphaFoldDB" id="A0AAD9Q3L0"/>
<sequence>MSYVESHAQHFEGRILVSGQRSEETEMVEKEDPKVWSLRSAGFKWSQIPQFLLISECTLRWPRQEVEWLIGNEEFSKITDDKLDVAVPEILCLSPNSEERMILGALRGRRILIQRNPLRDSIHRVDPISSWIIMLKLNGHVQVKVTIGSDG</sequence>
<name>A0AAD9Q3L0_ACRCE</name>
<keyword evidence="2" id="KW-1185">Reference proteome</keyword>
<gene>
    <name evidence="1" type="ORF">P5673_024359</name>
</gene>
<dbReference type="Proteomes" id="UP001249851">
    <property type="component" value="Unassembled WGS sequence"/>
</dbReference>
<dbReference type="EMBL" id="JARQWQ010000072">
    <property type="protein sequence ID" value="KAK2554023.1"/>
    <property type="molecule type" value="Genomic_DNA"/>
</dbReference>
<evidence type="ECO:0000313" key="2">
    <source>
        <dbReference type="Proteomes" id="UP001249851"/>
    </source>
</evidence>
<comment type="caution">
    <text evidence="1">The sequence shown here is derived from an EMBL/GenBank/DDBJ whole genome shotgun (WGS) entry which is preliminary data.</text>
</comment>
<evidence type="ECO:0000313" key="1">
    <source>
        <dbReference type="EMBL" id="KAK2554023.1"/>
    </source>
</evidence>
<protein>
    <submittedName>
        <fullName evidence="1">Uncharacterized protein</fullName>
    </submittedName>
</protein>
<accession>A0AAD9Q3L0</accession>
<reference evidence="1" key="1">
    <citation type="journal article" date="2023" name="G3 (Bethesda)">
        <title>Whole genome assembly and annotation of the endangered Caribbean coral Acropora cervicornis.</title>
        <authorList>
            <person name="Selwyn J.D."/>
            <person name="Vollmer S.V."/>
        </authorList>
    </citation>
    <scope>NUCLEOTIDE SEQUENCE</scope>
    <source>
        <strain evidence="1">K2</strain>
    </source>
</reference>
<proteinExistence type="predicted"/>
<organism evidence="1 2">
    <name type="scientific">Acropora cervicornis</name>
    <name type="common">Staghorn coral</name>
    <dbReference type="NCBI Taxonomy" id="6130"/>
    <lineage>
        <taxon>Eukaryota</taxon>
        <taxon>Metazoa</taxon>
        <taxon>Cnidaria</taxon>
        <taxon>Anthozoa</taxon>
        <taxon>Hexacorallia</taxon>
        <taxon>Scleractinia</taxon>
        <taxon>Astrocoeniina</taxon>
        <taxon>Acroporidae</taxon>
        <taxon>Acropora</taxon>
    </lineage>
</organism>
<reference evidence="1" key="2">
    <citation type="journal article" date="2023" name="Science">
        <title>Genomic signatures of disease resistance in endangered staghorn corals.</title>
        <authorList>
            <person name="Vollmer S.V."/>
            <person name="Selwyn J.D."/>
            <person name="Despard B.A."/>
            <person name="Roesel C.L."/>
        </authorList>
    </citation>
    <scope>NUCLEOTIDE SEQUENCE</scope>
    <source>
        <strain evidence="1">K2</strain>
    </source>
</reference>